<dbReference type="InterPro" id="IPR038765">
    <property type="entry name" value="Papain-like_cys_pep_sf"/>
</dbReference>
<organism evidence="3">
    <name type="scientific">marine sediment metagenome</name>
    <dbReference type="NCBI Taxonomy" id="412755"/>
    <lineage>
        <taxon>unclassified sequences</taxon>
        <taxon>metagenomes</taxon>
        <taxon>ecological metagenomes</taxon>
    </lineage>
</organism>
<dbReference type="InterPro" id="IPR021878">
    <property type="entry name" value="TgpA_N"/>
</dbReference>
<feature type="transmembrane region" description="Helical" evidence="1">
    <location>
        <begin position="167"/>
        <end position="186"/>
    </location>
</feature>
<proteinExistence type="predicted"/>
<dbReference type="PANTHER" id="PTHR42736:SF1">
    <property type="entry name" value="PROTEIN-GLUTAMINE GAMMA-GLUTAMYLTRANSFERASE"/>
    <property type="match status" value="1"/>
</dbReference>
<name>A0A0F9LWZ7_9ZZZZ</name>
<dbReference type="Pfam" id="PF01841">
    <property type="entry name" value="Transglut_core"/>
    <property type="match status" value="1"/>
</dbReference>
<gene>
    <name evidence="3" type="ORF">LCGC14_1226300</name>
</gene>
<accession>A0A0F9LWZ7</accession>
<dbReference type="Gene3D" id="3.10.620.30">
    <property type="match status" value="1"/>
</dbReference>
<feature type="domain" description="Transglutaminase-like" evidence="2">
    <location>
        <begin position="425"/>
        <end position="496"/>
    </location>
</feature>
<comment type="caution">
    <text evidence="3">The sequence shown here is derived from an EMBL/GenBank/DDBJ whole genome shotgun (WGS) entry which is preliminary data.</text>
</comment>
<dbReference type="SUPFAM" id="SSF54001">
    <property type="entry name" value="Cysteine proteinases"/>
    <property type="match status" value="1"/>
</dbReference>
<dbReference type="EMBL" id="LAZR01006504">
    <property type="protein sequence ID" value="KKM91661.1"/>
    <property type="molecule type" value="Genomic_DNA"/>
</dbReference>
<evidence type="ECO:0000313" key="3">
    <source>
        <dbReference type="EMBL" id="KKM91661.1"/>
    </source>
</evidence>
<dbReference type="AlphaFoldDB" id="A0A0F9LWZ7"/>
<dbReference type="Pfam" id="PF13559">
    <property type="entry name" value="DUF4129"/>
    <property type="match status" value="1"/>
</dbReference>
<dbReference type="InterPro" id="IPR025403">
    <property type="entry name" value="TgpA-like_C"/>
</dbReference>
<dbReference type="InterPro" id="IPR002931">
    <property type="entry name" value="Transglutaminase-like"/>
</dbReference>
<dbReference type="SMART" id="SM00460">
    <property type="entry name" value="TGc"/>
    <property type="match status" value="1"/>
</dbReference>
<protein>
    <recommendedName>
        <fullName evidence="2">Transglutaminase-like domain-containing protein</fullName>
    </recommendedName>
</protein>
<keyword evidence="1" id="KW-1133">Transmembrane helix</keyword>
<keyword evidence="1" id="KW-0812">Transmembrane</keyword>
<reference evidence="3" key="1">
    <citation type="journal article" date="2015" name="Nature">
        <title>Complex archaea that bridge the gap between prokaryotes and eukaryotes.</title>
        <authorList>
            <person name="Spang A."/>
            <person name="Saw J.H."/>
            <person name="Jorgensen S.L."/>
            <person name="Zaremba-Niedzwiedzka K."/>
            <person name="Martijn J."/>
            <person name="Lind A.E."/>
            <person name="van Eijk R."/>
            <person name="Schleper C."/>
            <person name="Guy L."/>
            <person name="Ettema T.J."/>
        </authorList>
    </citation>
    <scope>NUCLEOTIDE SEQUENCE</scope>
</reference>
<feature type="transmembrane region" description="Helical" evidence="1">
    <location>
        <begin position="66"/>
        <end position="85"/>
    </location>
</feature>
<dbReference type="InterPro" id="IPR052901">
    <property type="entry name" value="Bact_TGase-like"/>
</dbReference>
<evidence type="ECO:0000259" key="2">
    <source>
        <dbReference type="SMART" id="SM00460"/>
    </source>
</evidence>
<feature type="transmembrane region" description="Helical" evidence="1">
    <location>
        <begin position="136"/>
        <end position="155"/>
    </location>
</feature>
<dbReference type="PANTHER" id="PTHR42736">
    <property type="entry name" value="PROTEIN-GLUTAMINE GAMMA-GLUTAMYLTRANSFERASE"/>
    <property type="match status" value="1"/>
</dbReference>
<feature type="transmembrane region" description="Helical" evidence="1">
    <location>
        <begin position="574"/>
        <end position="595"/>
    </location>
</feature>
<keyword evidence="1" id="KW-0472">Membrane</keyword>
<sequence>MKNKPDNSPPKSTINALIVALFLAAIPHFIYQPAWVGMTFCILMSWRLLHHWRGWPLPSASRWLRVLHNVTALLTIVLLVSQFGLTIGRDAGAALLTMMLAFKVVEIRSLRDYYVSCFLGFFLVITNFFYSQSVFMVGLMLAVIIGLTFCLISVNSLSQDTGAKLKLSAKLVAQSLPMMVFLFILFPRISGPIWGLPEDANANQAQSLSDQLTLGELPQTGTSGIGDNIRMGNISQLIQSDEIAFRVKFENDNVPPNSKLYWRGPVLSTTDGTVWSPLNQDKSKAVAKITDTAQLYRYAMTLEPNNKTWLFALDMPTNFPETIQNTFTADGRLLSQNPIKHRSQYSLTSALAYQFNVDSEPNLNAALQLPEGKHPRTRELAKRWQETYTTPETYISHVLAIFREDGFAYTLTPPILRGDTVDQFLFDTREGFCEHYAASFTVLMRAAGIPARVVTGYQGGEINPIDNILTVRQRDAHAWSEVWLSGKGWVRIDPTSAVSIHRIEQGMNDLLPAARLSPRMLGQDNALVDAWKNLKNNWNAFNTAWDMWVVSFGPERQLALLSKLGMNNPNWQKMIIALVILFSLIGVLMLLSVIIKRPERDPGLAIYLQFCQKLSKLGVTKYDYEGPNDFSARAQTALPELVSQIHSISQGYSDWRYRQSEQQLLEQLRQQVKQFPRQH</sequence>
<feature type="transmembrane region" description="Helical" evidence="1">
    <location>
        <begin position="113"/>
        <end position="130"/>
    </location>
</feature>
<feature type="transmembrane region" description="Helical" evidence="1">
    <location>
        <begin position="12"/>
        <end position="30"/>
    </location>
</feature>
<evidence type="ECO:0000256" key="1">
    <source>
        <dbReference type="SAM" id="Phobius"/>
    </source>
</evidence>
<dbReference type="Pfam" id="PF11992">
    <property type="entry name" value="TgpA_N"/>
    <property type="match status" value="1"/>
</dbReference>